<dbReference type="EC" id="2.3.2.27" evidence="3"/>
<evidence type="ECO:0000313" key="15">
    <source>
        <dbReference type="Proteomes" id="UP000032141"/>
    </source>
</evidence>
<keyword evidence="5" id="KW-0479">Metal-binding</keyword>
<evidence type="ECO:0000256" key="10">
    <source>
        <dbReference type="ARBA" id="ARBA00023242"/>
    </source>
</evidence>
<dbReference type="PANTHER" id="PTHR14140">
    <property type="entry name" value="E3 UBIQUITIN-PROTEIN LIGASE UHRF-RELATED"/>
    <property type="match status" value="1"/>
</dbReference>
<evidence type="ECO:0000256" key="7">
    <source>
        <dbReference type="ARBA" id="ARBA00022786"/>
    </source>
</evidence>
<organism evidence="14 15">
    <name type="scientific">Brassica oleracea var. oleracea</name>
    <dbReference type="NCBI Taxonomy" id="109376"/>
    <lineage>
        <taxon>Eukaryota</taxon>
        <taxon>Viridiplantae</taxon>
        <taxon>Streptophyta</taxon>
        <taxon>Embryophyta</taxon>
        <taxon>Tracheophyta</taxon>
        <taxon>Spermatophyta</taxon>
        <taxon>Magnoliopsida</taxon>
        <taxon>eudicotyledons</taxon>
        <taxon>Gunneridae</taxon>
        <taxon>Pentapetalae</taxon>
        <taxon>rosids</taxon>
        <taxon>malvids</taxon>
        <taxon>Brassicales</taxon>
        <taxon>Brassicaceae</taxon>
        <taxon>Brassiceae</taxon>
        <taxon>Brassica</taxon>
    </lineage>
</organism>
<evidence type="ECO:0000256" key="6">
    <source>
        <dbReference type="ARBA" id="ARBA00022771"/>
    </source>
</evidence>
<proteinExistence type="predicted"/>
<dbReference type="InterPro" id="IPR015947">
    <property type="entry name" value="PUA-like_sf"/>
</dbReference>
<evidence type="ECO:0000313" key="14">
    <source>
        <dbReference type="EnsemblPlants" id="Bo7g113970.1"/>
    </source>
</evidence>
<dbReference type="SUPFAM" id="SSF88697">
    <property type="entry name" value="PUA domain-like"/>
    <property type="match status" value="1"/>
</dbReference>
<comment type="subcellular location">
    <subcellularLocation>
        <location evidence="11">Nucleus</location>
    </subcellularLocation>
</comment>
<evidence type="ECO:0000256" key="5">
    <source>
        <dbReference type="ARBA" id="ARBA00022723"/>
    </source>
</evidence>
<dbReference type="InterPro" id="IPR003105">
    <property type="entry name" value="SRA_YDG"/>
</dbReference>
<dbReference type="GO" id="GO:0061630">
    <property type="term" value="F:ubiquitin protein ligase activity"/>
    <property type="evidence" value="ECO:0007669"/>
    <property type="project" value="UniProtKB-EC"/>
</dbReference>
<protein>
    <recommendedName>
        <fullName evidence="3">RING-type E3 ubiquitin transferase</fullName>
        <ecNumber evidence="3">2.3.2.27</ecNumber>
    </recommendedName>
</protein>
<feature type="region of interest" description="Disordered" evidence="12">
    <location>
        <begin position="1"/>
        <end position="38"/>
    </location>
</feature>
<dbReference type="eggNOG" id="ENOG502QSQ8">
    <property type="taxonomic scope" value="Eukaryota"/>
</dbReference>
<dbReference type="HOGENOM" id="CLU_1878313_0_0_1"/>
<evidence type="ECO:0000259" key="13">
    <source>
        <dbReference type="PROSITE" id="PS51015"/>
    </source>
</evidence>
<dbReference type="Pfam" id="PF02182">
    <property type="entry name" value="SAD_SRA"/>
    <property type="match status" value="1"/>
</dbReference>
<dbReference type="Gene3D" id="2.30.280.10">
    <property type="entry name" value="SRA-YDG"/>
    <property type="match status" value="1"/>
</dbReference>
<feature type="compositionally biased region" description="Basic and acidic residues" evidence="12">
    <location>
        <begin position="28"/>
        <end position="38"/>
    </location>
</feature>
<dbReference type="STRING" id="109376.A0A0D3DGU9"/>
<dbReference type="AlphaFoldDB" id="A0A0D3DGU9"/>
<evidence type="ECO:0000256" key="1">
    <source>
        <dbReference type="ARBA" id="ARBA00000900"/>
    </source>
</evidence>
<keyword evidence="6" id="KW-0863">Zinc-finger</keyword>
<reference evidence="14 15" key="1">
    <citation type="journal article" date="2014" name="Genome Biol.">
        <title>Transcriptome and methylome profiling reveals relics of genome dominance in the mesopolyploid Brassica oleracea.</title>
        <authorList>
            <person name="Parkin I.A."/>
            <person name="Koh C."/>
            <person name="Tang H."/>
            <person name="Robinson S.J."/>
            <person name="Kagale S."/>
            <person name="Clarke W.E."/>
            <person name="Town C.D."/>
            <person name="Nixon J."/>
            <person name="Krishnakumar V."/>
            <person name="Bidwell S.L."/>
            <person name="Denoeud F."/>
            <person name="Belcram H."/>
            <person name="Links M.G."/>
            <person name="Just J."/>
            <person name="Clarke C."/>
            <person name="Bender T."/>
            <person name="Huebert T."/>
            <person name="Mason A.S."/>
            <person name="Pires J.C."/>
            <person name="Barker G."/>
            <person name="Moore J."/>
            <person name="Walley P.G."/>
            <person name="Manoli S."/>
            <person name="Batley J."/>
            <person name="Edwards D."/>
            <person name="Nelson M.N."/>
            <person name="Wang X."/>
            <person name="Paterson A.H."/>
            <person name="King G."/>
            <person name="Bancroft I."/>
            <person name="Chalhoub B."/>
            <person name="Sharpe A.G."/>
        </authorList>
    </citation>
    <scope>NUCLEOTIDE SEQUENCE</scope>
    <source>
        <strain evidence="14 15">cv. TO1000</strain>
    </source>
</reference>
<evidence type="ECO:0000256" key="4">
    <source>
        <dbReference type="ARBA" id="ARBA00022679"/>
    </source>
</evidence>
<keyword evidence="10 11" id="KW-0539">Nucleus</keyword>
<comment type="pathway">
    <text evidence="2">Protein modification; protein ubiquitination.</text>
</comment>
<evidence type="ECO:0000256" key="8">
    <source>
        <dbReference type="ARBA" id="ARBA00022833"/>
    </source>
</evidence>
<dbReference type="PROSITE" id="PS51015">
    <property type="entry name" value="YDG"/>
    <property type="match status" value="1"/>
</dbReference>
<accession>A0A0D3DGU9</accession>
<feature type="region of interest" description="Disordered" evidence="12">
    <location>
        <begin position="115"/>
        <end position="136"/>
    </location>
</feature>
<dbReference type="GO" id="GO:0044027">
    <property type="term" value="P:negative regulation of gene expression via chromosomal CpG island methylation"/>
    <property type="evidence" value="ECO:0007669"/>
    <property type="project" value="TreeGrafter"/>
</dbReference>
<evidence type="ECO:0000256" key="2">
    <source>
        <dbReference type="ARBA" id="ARBA00004906"/>
    </source>
</evidence>
<keyword evidence="9" id="KW-0156">Chromatin regulator</keyword>
<reference evidence="14" key="2">
    <citation type="submission" date="2015-03" db="UniProtKB">
        <authorList>
            <consortium name="EnsemblPlants"/>
        </authorList>
    </citation>
    <scope>IDENTIFICATION</scope>
</reference>
<feature type="compositionally biased region" description="Low complexity" evidence="12">
    <location>
        <begin position="1"/>
        <end position="23"/>
    </location>
</feature>
<keyword evidence="7" id="KW-0833">Ubl conjugation pathway</keyword>
<name>A0A0D3DGU9_BRAOL</name>
<dbReference type="Proteomes" id="UP000032141">
    <property type="component" value="Chromosome C7"/>
</dbReference>
<sequence length="136" mass="15499">MTSPLSQQPSILSTPPSSPPSLLYKRNPKSEITSDKSRFKSKINESGIRKCCCPKVELNLVQSYKEKRSAYAPEAGMRYDGVYRIEKCWLKVGVQGSFKVYCYLFVRCDNKPAPWTSDEHGDRSRPLPKLEGNRHV</sequence>
<keyword evidence="8" id="KW-0862">Zinc</keyword>
<dbReference type="EnsemblPlants" id="Bo7g113970.1">
    <property type="protein sequence ID" value="Bo7g113970.1"/>
    <property type="gene ID" value="Bo7g113970"/>
</dbReference>
<evidence type="ECO:0000256" key="3">
    <source>
        <dbReference type="ARBA" id="ARBA00012483"/>
    </source>
</evidence>
<dbReference type="GO" id="GO:0008270">
    <property type="term" value="F:zinc ion binding"/>
    <property type="evidence" value="ECO:0007669"/>
    <property type="project" value="UniProtKB-KW"/>
</dbReference>
<dbReference type="InterPro" id="IPR045134">
    <property type="entry name" value="UHRF1/2-like"/>
</dbReference>
<evidence type="ECO:0000256" key="12">
    <source>
        <dbReference type="SAM" id="MobiDB-lite"/>
    </source>
</evidence>
<dbReference type="GO" id="GO:0016567">
    <property type="term" value="P:protein ubiquitination"/>
    <property type="evidence" value="ECO:0007669"/>
    <property type="project" value="TreeGrafter"/>
</dbReference>
<keyword evidence="15" id="KW-1185">Reference proteome</keyword>
<dbReference type="PANTHER" id="PTHR14140:SF46">
    <property type="entry name" value="E3 UBIQUITIN-PROTEIN LIGASE ORTHRUS 1-RELATED"/>
    <property type="match status" value="1"/>
</dbReference>
<dbReference type="InterPro" id="IPR036987">
    <property type="entry name" value="SRA-YDG_sf"/>
</dbReference>
<evidence type="ECO:0000256" key="9">
    <source>
        <dbReference type="ARBA" id="ARBA00022853"/>
    </source>
</evidence>
<evidence type="ECO:0000256" key="11">
    <source>
        <dbReference type="PROSITE-ProRule" id="PRU00358"/>
    </source>
</evidence>
<feature type="domain" description="YDG" evidence="13">
    <location>
        <begin position="1"/>
        <end position="107"/>
    </location>
</feature>
<dbReference type="GO" id="GO:0005634">
    <property type="term" value="C:nucleus"/>
    <property type="evidence" value="ECO:0007669"/>
    <property type="project" value="UniProtKB-SubCell"/>
</dbReference>
<dbReference type="Gramene" id="Bo7g113970.1">
    <property type="protein sequence ID" value="Bo7g113970.1"/>
    <property type="gene ID" value="Bo7g113970"/>
</dbReference>
<keyword evidence="4" id="KW-0808">Transferase</keyword>
<comment type="catalytic activity">
    <reaction evidence="1">
        <text>S-ubiquitinyl-[E2 ubiquitin-conjugating enzyme]-L-cysteine + [acceptor protein]-L-lysine = [E2 ubiquitin-conjugating enzyme]-L-cysteine + N(6)-ubiquitinyl-[acceptor protein]-L-lysine.</text>
        <dbReference type="EC" id="2.3.2.27"/>
    </reaction>
</comment>